<feature type="compositionally biased region" description="Basic residues" evidence="1">
    <location>
        <begin position="395"/>
        <end position="406"/>
    </location>
</feature>
<protein>
    <submittedName>
        <fullName evidence="2">Uncharacterized protein</fullName>
    </submittedName>
</protein>
<dbReference type="GeneID" id="14914811"/>
<sequence>AVKSIGFTYSDSVDISNIWISRTSEGFSGPYALNLAAFGLYQAAWLTDAIPAGRFVGALSVSWEQTHPEANVVLGTTTVFGRAGAPQSYLLTLNGWDNTKSCISHHAGWQDGGEACDLGNGYTAPSSAPHPGQLPPADLTFERTVSDCAVAVGTGTIPGDLGTVIVSRIVSLSACPDVREIGFTTHLGTASDAVVAIDYTQLTACNNTCPDGGLRNDVDCSCTCLTACAAGGTLQADCSCEYPLTCTRGGVSEGDSCFCPLPCNNGGTQNADCSCSCPNACEDKTPNKDDCSCGLGQTPHELCNEDNCPSTVGWCVYYCNLQQLEVPFSMMPTTASVGVPHNCGPCYPQGGPLQPYNNCHIAGIVGDCAVCNFNRVCGSFSRFSGTAATLTSTHHTTHTHTTHTRVTHSVPSIERTSNIA</sequence>
<feature type="non-terminal residue" evidence="2">
    <location>
        <position position="1"/>
    </location>
</feature>
<evidence type="ECO:0000256" key="1">
    <source>
        <dbReference type="SAM" id="MobiDB-lite"/>
    </source>
</evidence>
<dbReference type="EMBL" id="KB008066">
    <property type="protein sequence ID" value="ELR14198.1"/>
    <property type="molecule type" value="Genomic_DNA"/>
</dbReference>
<dbReference type="AlphaFoldDB" id="L8GN78"/>
<dbReference type="VEuPathDB" id="AmoebaDB:ACA1_138750"/>
<gene>
    <name evidence="2" type="ORF">ACA1_138750</name>
</gene>
<evidence type="ECO:0000313" key="2">
    <source>
        <dbReference type="EMBL" id="ELR14198.1"/>
    </source>
</evidence>
<dbReference type="RefSeq" id="XP_004336211.1">
    <property type="nucleotide sequence ID" value="XM_004336163.1"/>
</dbReference>
<accession>L8GN78</accession>
<dbReference type="KEGG" id="acan:ACA1_138750"/>
<keyword evidence="3" id="KW-1185">Reference proteome</keyword>
<evidence type="ECO:0000313" key="3">
    <source>
        <dbReference type="Proteomes" id="UP000011083"/>
    </source>
</evidence>
<name>L8GN78_ACACF</name>
<dbReference type="Proteomes" id="UP000011083">
    <property type="component" value="Unassembled WGS sequence"/>
</dbReference>
<feature type="region of interest" description="Disordered" evidence="1">
    <location>
        <begin position="394"/>
        <end position="420"/>
    </location>
</feature>
<proteinExistence type="predicted"/>
<reference evidence="2 3" key="1">
    <citation type="journal article" date="2013" name="Genome Biol.">
        <title>Genome of Acanthamoeba castellanii highlights extensive lateral gene transfer and early evolution of tyrosine kinase signaling.</title>
        <authorList>
            <person name="Clarke M."/>
            <person name="Lohan A.J."/>
            <person name="Liu B."/>
            <person name="Lagkouvardos I."/>
            <person name="Roy S."/>
            <person name="Zafar N."/>
            <person name="Bertelli C."/>
            <person name="Schilde C."/>
            <person name="Kianianmomeni A."/>
            <person name="Burglin T.R."/>
            <person name="Frech C."/>
            <person name="Turcotte B."/>
            <person name="Kopec K.O."/>
            <person name="Synnott J.M."/>
            <person name="Choo C."/>
            <person name="Paponov I."/>
            <person name="Finkler A."/>
            <person name="Soon Heng Tan C."/>
            <person name="Hutchins A.P."/>
            <person name="Weinmeier T."/>
            <person name="Rattei T."/>
            <person name="Chu J.S."/>
            <person name="Gimenez G."/>
            <person name="Irimia M."/>
            <person name="Rigden D.J."/>
            <person name="Fitzpatrick D.A."/>
            <person name="Lorenzo-Morales J."/>
            <person name="Bateman A."/>
            <person name="Chiu C.H."/>
            <person name="Tang P."/>
            <person name="Hegemann P."/>
            <person name="Fromm H."/>
            <person name="Raoult D."/>
            <person name="Greub G."/>
            <person name="Miranda-Saavedra D."/>
            <person name="Chen N."/>
            <person name="Nash P."/>
            <person name="Ginger M.L."/>
            <person name="Horn M."/>
            <person name="Schaap P."/>
            <person name="Caler L."/>
            <person name="Loftus B."/>
        </authorList>
    </citation>
    <scope>NUCLEOTIDE SEQUENCE [LARGE SCALE GENOMIC DNA]</scope>
    <source>
        <strain evidence="2 3">Neff</strain>
    </source>
</reference>
<organism evidence="2 3">
    <name type="scientific">Acanthamoeba castellanii (strain ATCC 30010 / Neff)</name>
    <dbReference type="NCBI Taxonomy" id="1257118"/>
    <lineage>
        <taxon>Eukaryota</taxon>
        <taxon>Amoebozoa</taxon>
        <taxon>Discosea</taxon>
        <taxon>Longamoebia</taxon>
        <taxon>Centramoebida</taxon>
        <taxon>Acanthamoebidae</taxon>
        <taxon>Acanthamoeba</taxon>
    </lineage>
</organism>